<dbReference type="PANTHER" id="PTHR21666">
    <property type="entry name" value="PEPTIDASE-RELATED"/>
    <property type="match status" value="1"/>
</dbReference>
<dbReference type="CDD" id="cd12797">
    <property type="entry name" value="M23_peptidase"/>
    <property type="match status" value="1"/>
</dbReference>
<keyword evidence="6" id="KW-1185">Reference proteome</keyword>
<feature type="chain" id="PRO_5045042467" evidence="3">
    <location>
        <begin position="25"/>
        <end position="412"/>
    </location>
</feature>
<dbReference type="InterPro" id="IPR016047">
    <property type="entry name" value="M23ase_b-sheet_dom"/>
</dbReference>
<dbReference type="Pfam" id="PF01551">
    <property type="entry name" value="Peptidase_M23"/>
    <property type="match status" value="1"/>
</dbReference>
<evidence type="ECO:0000256" key="3">
    <source>
        <dbReference type="SAM" id="SignalP"/>
    </source>
</evidence>
<reference evidence="5" key="1">
    <citation type="submission" date="2022-07" db="EMBL/GenBank/DDBJ databases">
        <title>Taxonomy of Novel Oxalotrophic and Methylotrophic Bacteria.</title>
        <authorList>
            <person name="Sahin N."/>
            <person name="Tani A."/>
        </authorList>
    </citation>
    <scope>NUCLEOTIDE SEQUENCE</scope>
    <source>
        <strain evidence="5">Y10</strain>
    </source>
</reference>
<evidence type="ECO:0000313" key="6">
    <source>
        <dbReference type="Proteomes" id="UP001143543"/>
    </source>
</evidence>
<feature type="signal peptide" evidence="3">
    <location>
        <begin position="1"/>
        <end position="24"/>
    </location>
</feature>
<keyword evidence="1 3" id="KW-0732">Signal</keyword>
<dbReference type="Gene3D" id="6.10.250.3150">
    <property type="match status" value="1"/>
</dbReference>
<protein>
    <submittedName>
        <fullName evidence="5">Peptidase M23</fullName>
    </submittedName>
</protein>
<dbReference type="Gene3D" id="2.70.70.10">
    <property type="entry name" value="Glucose Permease (Domain IIA)"/>
    <property type="match status" value="1"/>
</dbReference>
<comment type="caution">
    <text evidence="5">The sequence shown here is derived from an EMBL/GenBank/DDBJ whole genome shotgun (WGS) entry which is preliminary data.</text>
</comment>
<sequence>MKQVSAKWVLFFFVCFCSAWGGFAQSKEQEALQRKRTELLREINQIQQLLSQQGSQRKSLVTQMEGVNKKILVREQLNKVTNQQINLLSSEIKKNEKNIKELENELKVLKENYAEMIRKSYKNKSQQNRLMFVLASETFFQAYKRMEYMRQFRSHLKKQGAVIQDKTKELQELNQSLLAQRAEKQDLIEENRGIRAKLESEKTEQQELIAAIKQKEGGYLAQINEKKKEAERLEKEIDRLIKEAIAESRRKAAANGSTVSSASNTFALTPEEKMIANNFSANKGKLIWPVERGVVSIGFGKYSDPVYPGLVQDNSGVNIIAPEGEEARAVFEGEVINITITLGKAIVYVKHGNYITTYCNLAELYVKKGDRVIAKQPLGKIFTNKHTGKTELKFLIYKNTDKLNPELWVYKM</sequence>
<proteinExistence type="predicted"/>
<name>A0ABQ5MGR1_9FLAO</name>
<evidence type="ECO:0000259" key="4">
    <source>
        <dbReference type="Pfam" id="PF01551"/>
    </source>
</evidence>
<dbReference type="PANTHER" id="PTHR21666:SF289">
    <property type="entry name" value="L-ALA--D-GLU ENDOPEPTIDASE"/>
    <property type="match status" value="1"/>
</dbReference>
<evidence type="ECO:0000256" key="2">
    <source>
        <dbReference type="SAM" id="Coils"/>
    </source>
</evidence>
<gene>
    <name evidence="5" type="ORF">Y10_04700</name>
</gene>
<keyword evidence="2" id="KW-0175">Coiled coil</keyword>
<dbReference type="InterPro" id="IPR011055">
    <property type="entry name" value="Dup_hybrid_motif"/>
</dbReference>
<dbReference type="RefSeq" id="WP_281763759.1">
    <property type="nucleotide sequence ID" value="NZ_BRVO01000001.1"/>
</dbReference>
<dbReference type="SUPFAM" id="SSF51261">
    <property type="entry name" value="Duplicated hybrid motif"/>
    <property type="match status" value="1"/>
</dbReference>
<dbReference type="InterPro" id="IPR050570">
    <property type="entry name" value="Cell_wall_metabolism_enzyme"/>
</dbReference>
<feature type="coiled-coil region" evidence="2">
    <location>
        <begin position="85"/>
        <end position="119"/>
    </location>
</feature>
<feature type="domain" description="M23ase beta-sheet core" evidence="4">
    <location>
        <begin position="314"/>
        <end position="405"/>
    </location>
</feature>
<evidence type="ECO:0000256" key="1">
    <source>
        <dbReference type="ARBA" id="ARBA00022729"/>
    </source>
</evidence>
<dbReference type="EMBL" id="BRVO01000001">
    <property type="protein sequence ID" value="GLB48102.1"/>
    <property type="molecule type" value="Genomic_DNA"/>
</dbReference>
<dbReference type="Proteomes" id="UP001143543">
    <property type="component" value="Unassembled WGS sequence"/>
</dbReference>
<feature type="coiled-coil region" evidence="2">
    <location>
        <begin position="156"/>
        <end position="250"/>
    </location>
</feature>
<organism evidence="5 6">
    <name type="scientific">Neptunitalea lumnitzerae</name>
    <dbReference type="NCBI Taxonomy" id="2965509"/>
    <lineage>
        <taxon>Bacteria</taxon>
        <taxon>Pseudomonadati</taxon>
        <taxon>Bacteroidota</taxon>
        <taxon>Flavobacteriia</taxon>
        <taxon>Flavobacteriales</taxon>
        <taxon>Flavobacteriaceae</taxon>
        <taxon>Neptunitalea</taxon>
    </lineage>
</organism>
<accession>A0ABQ5MGR1</accession>
<evidence type="ECO:0000313" key="5">
    <source>
        <dbReference type="EMBL" id="GLB48102.1"/>
    </source>
</evidence>